<dbReference type="GO" id="GO:0030170">
    <property type="term" value="F:pyridoxal phosphate binding"/>
    <property type="evidence" value="ECO:0007669"/>
    <property type="project" value="InterPro"/>
</dbReference>
<protein>
    <submittedName>
        <fullName evidence="2">Alpha-glucan family phosphorylase</fullName>
    </submittedName>
</protein>
<dbReference type="RefSeq" id="WP_149122392.1">
    <property type="nucleotide sequence ID" value="NZ_VTFL01000001.1"/>
</dbReference>
<dbReference type="Gene3D" id="3.40.50.2000">
    <property type="entry name" value="Glycogen Phosphorylase B"/>
    <property type="match status" value="2"/>
</dbReference>
<dbReference type="GO" id="GO:0005975">
    <property type="term" value="P:carbohydrate metabolic process"/>
    <property type="evidence" value="ECO:0007669"/>
    <property type="project" value="InterPro"/>
</dbReference>
<dbReference type="PANTHER" id="PTHR42655">
    <property type="entry name" value="GLYCOGEN PHOSPHORYLASE"/>
    <property type="match status" value="1"/>
</dbReference>
<proteinExistence type="inferred from homology"/>
<evidence type="ECO:0000256" key="1">
    <source>
        <dbReference type="ARBA" id="ARBA00006047"/>
    </source>
</evidence>
<dbReference type="PANTHER" id="PTHR42655:SF1">
    <property type="entry name" value="GLYCOGEN PHOSPHORYLASE"/>
    <property type="match status" value="1"/>
</dbReference>
<gene>
    <name evidence="2" type="primary">glgP</name>
    <name evidence="2" type="ORF">ENU78_08505</name>
</gene>
<dbReference type="InterPro" id="IPR011834">
    <property type="entry name" value="Agluc_phsphrylas"/>
</dbReference>
<dbReference type="Pfam" id="PF00343">
    <property type="entry name" value="Phosphorylase"/>
    <property type="match status" value="1"/>
</dbReference>
<dbReference type="EMBL" id="DTDV01000022">
    <property type="protein sequence ID" value="HGK24444.1"/>
    <property type="molecule type" value="Genomic_DNA"/>
</dbReference>
<dbReference type="GO" id="GO:0008184">
    <property type="term" value="F:glycogen phosphorylase activity"/>
    <property type="evidence" value="ECO:0007669"/>
    <property type="project" value="InterPro"/>
</dbReference>
<name>A0A7V3ZK33_DICTH</name>
<dbReference type="SUPFAM" id="SSF53756">
    <property type="entry name" value="UDP-Glycosyltransferase/glycogen phosphorylase"/>
    <property type="match status" value="1"/>
</dbReference>
<sequence length="570" mass="65667">MREDYLEILKKEEVIAYFSMEIALISDIPTYSGGLGVLAGDTVRTAADLNIPFIAVTQLSRMGYFKQEIDKEGNQLEYPVNWEPEKFLTRLPFKTSVEIEGRNVFIQPWVYYWTSLHGHTVPVIFLDTNLPENSEEDRNITDILYGGDLAHRLKQEIVLGIGGAKVIKQLNLRVRKYHLNEGHSSLLTLELLKDELSSGKTLEEATENVREKCVFTTHTPVEAGHDKFPYEMVAKILGNYISIDLIKKFGGNDVLNMTLLALNLSGYVNGVAKRHQEISLQMFPGHRIHAITNGVHSFTWTSPSFRKLFDKYIPGWATEPELLSRAQFIPLEEIWNAHMEAKRDLIKFIYETTGIQFDENTLTIGFARRATAYKRPHLLFSDLNRLKKVKRKGPIQIVYAGKAHPKDIEGKKLIKEIYEYIKALENDIKIVYLQDYNLDMAKKIIAGVDVWLNTPQRPLEASGTSGMKAAHNGVINFSVLDGWWIEGHVEGYTGWSIGPSPFEEKSIENHIQEEIDDLYNKLEYIIIPTYYHHRDEWIRIMRNSISNIASYFNTHRMMKRYITEAYFKRS</sequence>
<reference evidence="2" key="1">
    <citation type="journal article" date="2020" name="mSystems">
        <title>Genome- and Community-Level Interaction Insights into Carbon Utilization and Element Cycling Functions of Hydrothermarchaeota in Hydrothermal Sediment.</title>
        <authorList>
            <person name="Zhou Z."/>
            <person name="Liu Y."/>
            <person name="Xu W."/>
            <person name="Pan J."/>
            <person name="Luo Z.H."/>
            <person name="Li M."/>
        </authorList>
    </citation>
    <scope>NUCLEOTIDE SEQUENCE [LARGE SCALE GENOMIC DNA]</scope>
    <source>
        <strain evidence="2">SpSt-70</strain>
    </source>
</reference>
<evidence type="ECO:0000313" key="2">
    <source>
        <dbReference type="EMBL" id="HGK24444.1"/>
    </source>
</evidence>
<comment type="caution">
    <text evidence="2">The sequence shown here is derived from an EMBL/GenBank/DDBJ whole genome shotgun (WGS) entry which is preliminary data.</text>
</comment>
<dbReference type="InterPro" id="IPR000811">
    <property type="entry name" value="Glyco_trans_35"/>
</dbReference>
<dbReference type="InterPro" id="IPR052182">
    <property type="entry name" value="Glycogen/Maltodextrin_Phosph"/>
</dbReference>
<dbReference type="NCBIfam" id="TIGR02094">
    <property type="entry name" value="more_P_ylases"/>
    <property type="match status" value="1"/>
</dbReference>
<dbReference type="AlphaFoldDB" id="A0A7V3ZK33"/>
<accession>A0A7V3ZK33</accession>
<organism evidence="2">
    <name type="scientific">Dictyoglomus thermophilum</name>
    <dbReference type="NCBI Taxonomy" id="14"/>
    <lineage>
        <taxon>Bacteria</taxon>
        <taxon>Pseudomonadati</taxon>
        <taxon>Dictyoglomota</taxon>
        <taxon>Dictyoglomia</taxon>
        <taxon>Dictyoglomales</taxon>
        <taxon>Dictyoglomaceae</taxon>
        <taxon>Dictyoglomus</taxon>
    </lineage>
</organism>
<comment type="similarity">
    <text evidence="1">Belongs to the glycogen phosphorylase family.</text>
</comment>